<dbReference type="HOGENOM" id="CLU_820927_0_0_10"/>
<evidence type="ECO:0000256" key="1">
    <source>
        <dbReference type="SAM" id="Coils"/>
    </source>
</evidence>
<dbReference type="PROSITE" id="PS51257">
    <property type="entry name" value="PROKAR_LIPOPROTEIN"/>
    <property type="match status" value="1"/>
</dbReference>
<proteinExistence type="predicted"/>
<evidence type="ECO:0000256" key="2">
    <source>
        <dbReference type="SAM" id="MobiDB-lite"/>
    </source>
</evidence>
<gene>
    <name evidence="3" type="ORF">NMS_1090</name>
</gene>
<sequence>MKKTLWSMLAISIALIACNDNKKKDNLTVSEYETEQEVIDEEVDAVVVVTREEAETMANDMRENVVLDENNQVSIKSFKAYGQLQNQVRNLSVKPNTREVMSGKEAYQAFEYFVGEMPAYLKTNLVMKEVADVRMAMNKLNADLKDNTTSEATIKRHISKVKEAVEDLNNEIVDVRLSLETDNTIDFDAYRSFVDNVNYDDQGYITIINFEEYGQVQNDWEALITAATADKDTYEQSLRNSFNNMVARMPAYLKIDDVMDAVADVRKELKEYEAEKAQADVDLDEQLENLEEIDEALYDLNKELLKSRRKYDDRKNDAIEEFMEEFNSNSNQTMKERLRDATEEYNEEMQK</sequence>
<organism evidence="3 4">
    <name type="scientific">Nonlabens marinus S1-08</name>
    <dbReference type="NCBI Taxonomy" id="1454201"/>
    <lineage>
        <taxon>Bacteria</taxon>
        <taxon>Pseudomonadati</taxon>
        <taxon>Bacteroidota</taxon>
        <taxon>Flavobacteriia</taxon>
        <taxon>Flavobacteriales</taxon>
        <taxon>Flavobacteriaceae</taxon>
        <taxon>Nonlabens</taxon>
    </lineage>
</organism>
<evidence type="ECO:0000313" key="3">
    <source>
        <dbReference type="EMBL" id="BAO55099.1"/>
    </source>
</evidence>
<keyword evidence="1" id="KW-0175">Coiled coil</keyword>
<dbReference type="KEGG" id="nmf:NMS_1090"/>
<name>W8VPK5_9FLAO</name>
<feature type="coiled-coil region" evidence="1">
    <location>
        <begin position="151"/>
        <end position="178"/>
    </location>
</feature>
<reference evidence="3 4" key="1">
    <citation type="journal article" date="2014" name="Proc. Natl. Acad. Sci. U.S.A.">
        <title>Functional characterization of flavobacteria rhodopsins reveals a unique class of light-driven chloride pump in bacteria.</title>
        <authorList>
            <person name="Yoshizawa S."/>
            <person name="Kumagai Y."/>
            <person name="Kim H."/>
            <person name="Ogura Y."/>
            <person name="Hayashi T."/>
            <person name="Iwasaki W."/>
            <person name="DeLong E.F."/>
            <person name="Kogure K."/>
        </authorList>
    </citation>
    <scope>NUCLEOTIDE SEQUENCE [LARGE SCALE GENOMIC DNA]</scope>
    <source>
        <strain evidence="3 4">S1-08</strain>
    </source>
</reference>
<keyword evidence="4" id="KW-1185">Reference proteome</keyword>
<dbReference type="Proteomes" id="UP000031760">
    <property type="component" value="Chromosome"/>
</dbReference>
<evidence type="ECO:0000313" key="4">
    <source>
        <dbReference type="Proteomes" id="UP000031760"/>
    </source>
</evidence>
<dbReference type="OrthoDB" id="1143135at2"/>
<dbReference type="EMBL" id="AP014548">
    <property type="protein sequence ID" value="BAO55099.1"/>
    <property type="molecule type" value="Genomic_DNA"/>
</dbReference>
<accession>W8VPK5</accession>
<protein>
    <submittedName>
        <fullName evidence="3">Uncharacterized protein</fullName>
    </submittedName>
</protein>
<feature type="region of interest" description="Disordered" evidence="2">
    <location>
        <begin position="328"/>
        <end position="351"/>
    </location>
</feature>
<dbReference type="AlphaFoldDB" id="W8VPK5"/>
<dbReference type="RefSeq" id="WP_041495764.1">
    <property type="nucleotide sequence ID" value="NZ_AP014548.1"/>
</dbReference>
<feature type="compositionally biased region" description="Basic and acidic residues" evidence="2">
    <location>
        <begin position="334"/>
        <end position="351"/>
    </location>
</feature>